<organism evidence="2 3">
    <name type="scientific">Hymenobacter gelipurpurascens</name>
    <dbReference type="NCBI Taxonomy" id="89968"/>
    <lineage>
        <taxon>Bacteria</taxon>
        <taxon>Pseudomonadati</taxon>
        <taxon>Bacteroidota</taxon>
        <taxon>Cytophagia</taxon>
        <taxon>Cytophagales</taxon>
        <taxon>Hymenobacteraceae</taxon>
        <taxon>Hymenobacter</taxon>
    </lineage>
</organism>
<dbReference type="AlphaFoldDB" id="A0A212UBW3"/>
<dbReference type="EMBL" id="FYEW01000002">
    <property type="protein sequence ID" value="SNC75717.1"/>
    <property type="molecule type" value="Genomic_DNA"/>
</dbReference>
<accession>A0A212UBW3</accession>
<protein>
    <recommendedName>
        <fullName evidence="4">DUF4230 domain-containing protein</fullName>
    </recommendedName>
</protein>
<feature type="signal peptide" evidence="1">
    <location>
        <begin position="1"/>
        <end position="25"/>
    </location>
</feature>
<dbReference type="Proteomes" id="UP000198131">
    <property type="component" value="Unassembled WGS sequence"/>
</dbReference>
<reference evidence="3" key="1">
    <citation type="submission" date="2017-06" db="EMBL/GenBank/DDBJ databases">
        <authorList>
            <person name="Varghese N."/>
            <person name="Submissions S."/>
        </authorList>
    </citation>
    <scope>NUCLEOTIDE SEQUENCE [LARGE SCALE GENOMIC DNA]</scope>
    <source>
        <strain evidence="3">DSM 11116</strain>
    </source>
</reference>
<evidence type="ECO:0000313" key="3">
    <source>
        <dbReference type="Proteomes" id="UP000198131"/>
    </source>
</evidence>
<dbReference type="OrthoDB" id="887321at2"/>
<feature type="chain" id="PRO_5012894448" description="DUF4230 domain-containing protein" evidence="1">
    <location>
        <begin position="26"/>
        <end position="180"/>
    </location>
</feature>
<evidence type="ECO:0008006" key="4">
    <source>
        <dbReference type="Google" id="ProtNLM"/>
    </source>
</evidence>
<gene>
    <name evidence="2" type="ORF">SAMN06265337_3019</name>
</gene>
<name>A0A212UBW3_9BACT</name>
<keyword evidence="3" id="KW-1185">Reference proteome</keyword>
<dbReference type="RefSeq" id="WP_088844320.1">
    <property type="nucleotide sequence ID" value="NZ_FYEW01000002.1"/>
</dbReference>
<keyword evidence="1" id="KW-0732">Signal</keyword>
<sequence length="180" mass="19739">MNPILRAFSVLLVVAGLLQTRSVQAQKAGEYMQLFYYGPQAALTGPIGRFSPAFKGKSEIKLANQEEYMKQISPMTTLSLPSGVIEAESVVTTDTESGESILYVKGKRLTPAEAEKYHKEQNAKQTANQQAYLNKISQYVDKVTNEVSKALNEAAADGWEVTQMASLPNGGLVYLMRKGK</sequence>
<evidence type="ECO:0000313" key="2">
    <source>
        <dbReference type="EMBL" id="SNC75717.1"/>
    </source>
</evidence>
<evidence type="ECO:0000256" key="1">
    <source>
        <dbReference type="SAM" id="SignalP"/>
    </source>
</evidence>
<proteinExistence type="predicted"/>